<gene>
    <name evidence="2" type="ORF">MOMUL_23760</name>
</gene>
<dbReference type="InterPro" id="IPR002559">
    <property type="entry name" value="Transposase_11"/>
</dbReference>
<dbReference type="Pfam" id="PF01609">
    <property type="entry name" value="DDE_Tnp_1"/>
    <property type="match status" value="1"/>
</dbReference>
<protein>
    <submittedName>
        <fullName evidence="2">Transposase DDE domain protein</fullName>
    </submittedName>
</protein>
<dbReference type="GO" id="GO:0006313">
    <property type="term" value="P:DNA transposition"/>
    <property type="evidence" value="ECO:0007669"/>
    <property type="project" value="InterPro"/>
</dbReference>
<dbReference type="GO" id="GO:0003677">
    <property type="term" value="F:DNA binding"/>
    <property type="evidence" value="ECO:0007669"/>
    <property type="project" value="InterPro"/>
</dbReference>
<feature type="domain" description="Transposase IS4-like" evidence="1">
    <location>
        <begin position="33"/>
        <end position="107"/>
    </location>
</feature>
<evidence type="ECO:0000259" key="1">
    <source>
        <dbReference type="Pfam" id="PF01609"/>
    </source>
</evidence>
<dbReference type="PANTHER" id="PTHR35604">
    <property type="entry name" value="TRANSPOSASE INSH FOR INSERTION SEQUENCE ELEMENT IS5A-RELATED"/>
    <property type="match status" value="1"/>
</dbReference>
<dbReference type="GO" id="GO:0004803">
    <property type="term" value="F:transposase activity"/>
    <property type="evidence" value="ECO:0007669"/>
    <property type="project" value="InterPro"/>
</dbReference>
<organism evidence="2 3">
    <name type="scientific">Moorella mulderi DSM 14980</name>
    <dbReference type="NCBI Taxonomy" id="1122241"/>
    <lineage>
        <taxon>Bacteria</taxon>
        <taxon>Bacillati</taxon>
        <taxon>Bacillota</taxon>
        <taxon>Clostridia</taxon>
        <taxon>Neomoorellales</taxon>
        <taxon>Neomoorellaceae</taxon>
        <taxon>Neomoorella</taxon>
    </lineage>
</organism>
<dbReference type="PATRIC" id="fig|1122241.3.peg.2531"/>
<dbReference type="PANTHER" id="PTHR35604:SF2">
    <property type="entry name" value="TRANSPOSASE INSH FOR INSERTION SEQUENCE ELEMENT IS5A-RELATED"/>
    <property type="match status" value="1"/>
</dbReference>
<dbReference type="OrthoDB" id="9789070at2"/>
<name>A0A151AVN6_9FIRM</name>
<reference evidence="2 3" key="1">
    <citation type="submission" date="2016-02" db="EMBL/GenBank/DDBJ databases">
        <title>Genome sequence of Moorella mulderi DSM 14980.</title>
        <authorList>
            <person name="Poehlein A."/>
            <person name="Daniel R."/>
        </authorList>
    </citation>
    <scope>NUCLEOTIDE SEQUENCE [LARGE SCALE GENOMIC DNA]</scope>
    <source>
        <strain evidence="2 3">DSM 14980</strain>
    </source>
</reference>
<sequence>MTFQDIEPKAEGKEYQIKKGVAEDRLISTVDPDMRHGRKSTARTFNGYKTHIAMEQESEFIAAVEVTPANTYDGQVAKDLIDQQPEERRPGRMLGDTCYCTGPIRKDM</sequence>
<accession>A0A151AVN6</accession>
<keyword evidence="3" id="KW-1185">Reference proteome</keyword>
<evidence type="ECO:0000313" key="2">
    <source>
        <dbReference type="EMBL" id="KYH31467.1"/>
    </source>
</evidence>
<proteinExistence type="predicted"/>
<dbReference type="AlphaFoldDB" id="A0A151AVN6"/>
<evidence type="ECO:0000313" key="3">
    <source>
        <dbReference type="Proteomes" id="UP000075670"/>
    </source>
</evidence>
<comment type="caution">
    <text evidence="2">The sequence shown here is derived from an EMBL/GenBank/DDBJ whole genome shotgun (WGS) entry which is preliminary data.</text>
</comment>
<dbReference type="Proteomes" id="UP000075670">
    <property type="component" value="Unassembled WGS sequence"/>
</dbReference>
<dbReference type="RefSeq" id="WP_062285124.1">
    <property type="nucleotide sequence ID" value="NZ_LTBC01000011.1"/>
</dbReference>
<dbReference type="EMBL" id="LTBC01000011">
    <property type="protein sequence ID" value="KYH31467.1"/>
    <property type="molecule type" value="Genomic_DNA"/>
</dbReference>